<dbReference type="InterPro" id="IPR000792">
    <property type="entry name" value="Tscrpt_reg_LuxR_C"/>
</dbReference>
<gene>
    <name evidence="8" type="ORF">ET996_03125</name>
</gene>
<organism evidence="8 9">
    <name type="scientific">Propioniciclava tarda</name>
    <dbReference type="NCBI Taxonomy" id="433330"/>
    <lineage>
        <taxon>Bacteria</taxon>
        <taxon>Bacillati</taxon>
        <taxon>Actinomycetota</taxon>
        <taxon>Actinomycetes</taxon>
        <taxon>Propionibacteriales</taxon>
        <taxon>Propionibacteriaceae</taxon>
        <taxon>Propioniciclava</taxon>
    </lineage>
</organism>
<dbReference type="PROSITE" id="PS50043">
    <property type="entry name" value="HTH_LUXR_2"/>
    <property type="match status" value="1"/>
</dbReference>
<name>A0A4Q9KN50_PROTD</name>
<dbReference type="PANTHER" id="PTHR44688">
    <property type="entry name" value="DNA-BINDING TRANSCRIPTIONAL ACTIVATOR DEVR_DOSR"/>
    <property type="match status" value="1"/>
</dbReference>
<dbReference type="Gene3D" id="3.40.50.2300">
    <property type="match status" value="1"/>
</dbReference>
<dbReference type="RefSeq" id="WP_131171093.1">
    <property type="nucleotide sequence ID" value="NZ_FXTL01000002.1"/>
</dbReference>
<evidence type="ECO:0000256" key="5">
    <source>
        <dbReference type="SAM" id="MobiDB-lite"/>
    </source>
</evidence>
<evidence type="ECO:0000256" key="4">
    <source>
        <dbReference type="PROSITE-ProRule" id="PRU00169"/>
    </source>
</evidence>
<evidence type="ECO:0000313" key="9">
    <source>
        <dbReference type="Proteomes" id="UP000291933"/>
    </source>
</evidence>
<feature type="domain" description="Response regulatory" evidence="7">
    <location>
        <begin position="56"/>
        <end position="171"/>
    </location>
</feature>
<dbReference type="GO" id="GO:0006355">
    <property type="term" value="P:regulation of DNA-templated transcription"/>
    <property type="evidence" value="ECO:0007669"/>
    <property type="project" value="InterPro"/>
</dbReference>
<dbReference type="EMBL" id="SDMR01000002">
    <property type="protein sequence ID" value="TBT95978.1"/>
    <property type="molecule type" value="Genomic_DNA"/>
</dbReference>
<feature type="domain" description="HTH luxR-type" evidence="6">
    <location>
        <begin position="198"/>
        <end position="263"/>
    </location>
</feature>
<comment type="caution">
    <text evidence="8">The sequence shown here is derived from an EMBL/GenBank/DDBJ whole genome shotgun (WGS) entry which is preliminary data.</text>
</comment>
<dbReference type="PANTHER" id="PTHR44688:SF16">
    <property type="entry name" value="DNA-BINDING TRANSCRIPTIONAL ACTIVATOR DEVR_DOSR"/>
    <property type="match status" value="1"/>
</dbReference>
<dbReference type="AlphaFoldDB" id="A0A4Q9KN50"/>
<dbReference type="InterPro" id="IPR011006">
    <property type="entry name" value="CheY-like_superfamily"/>
</dbReference>
<protein>
    <submittedName>
        <fullName evidence="8">Response regulator transcription factor</fullName>
    </submittedName>
</protein>
<dbReference type="CDD" id="cd06170">
    <property type="entry name" value="LuxR_C_like"/>
    <property type="match status" value="1"/>
</dbReference>
<keyword evidence="9" id="KW-1185">Reference proteome</keyword>
<dbReference type="GO" id="GO:0000160">
    <property type="term" value="P:phosphorelay signal transduction system"/>
    <property type="evidence" value="ECO:0007669"/>
    <property type="project" value="InterPro"/>
</dbReference>
<dbReference type="InterPro" id="IPR001789">
    <property type="entry name" value="Sig_transdc_resp-reg_receiver"/>
</dbReference>
<evidence type="ECO:0000259" key="7">
    <source>
        <dbReference type="PROSITE" id="PS50110"/>
    </source>
</evidence>
<feature type="region of interest" description="Disordered" evidence="5">
    <location>
        <begin position="27"/>
        <end position="46"/>
    </location>
</feature>
<reference evidence="8 9" key="1">
    <citation type="submission" date="2019-01" db="EMBL/GenBank/DDBJ databases">
        <title>Lactibacter flavus gen. nov., sp. nov., a novel bacterium of the family Propionibacteriaceae isolated from raw milk and dairy products.</title>
        <authorList>
            <person name="Huptas C."/>
            <person name="Wenning M."/>
            <person name="Breitenwieser F."/>
            <person name="Doll E."/>
            <person name="Von Neubeck M."/>
            <person name="Busse H.-J."/>
            <person name="Scherer S."/>
        </authorList>
    </citation>
    <scope>NUCLEOTIDE SEQUENCE [LARGE SCALE GENOMIC DNA]</scope>
    <source>
        <strain evidence="9">DSM 22130 / JCM 15804 / WR061</strain>
    </source>
</reference>
<dbReference type="GO" id="GO:0003677">
    <property type="term" value="F:DNA binding"/>
    <property type="evidence" value="ECO:0007669"/>
    <property type="project" value="UniProtKB-KW"/>
</dbReference>
<dbReference type="Pfam" id="PF00196">
    <property type="entry name" value="GerE"/>
    <property type="match status" value="1"/>
</dbReference>
<dbReference type="PRINTS" id="PR00038">
    <property type="entry name" value="HTHLUXR"/>
</dbReference>
<keyword evidence="2" id="KW-0238">DNA-binding</keyword>
<dbReference type="Proteomes" id="UP000291933">
    <property type="component" value="Unassembled WGS sequence"/>
</dbReference>
<dbReference type="SMART" id="SM00421">
    <property type="entry name" value="HTH_LUXR"/>
    <property type="match status" value="1"/>
</dbReference>
<evidence type="ECO:0000313" key="8">
    <source>
        <dbReference type="EMBL" id="TBT95978.1"/>
    </source>
</evidence>
<dbReference type="OrthoDB" id="9808843at2"/>
<comment type="caution">
    <text evidence="4">Lacks conserved residue(s) required for the propagation of feature annotation.</text>
</comment>
<dbReference type="PROSITE" id="PS50110">
    <property type="entry name" value="RESPONSE_REGULATORY"/>
    <property type="match status" value="1"/>
</dbReference>
<dbReference type="PROSITE" id="PS00622">
    <property type="entry name" value="HTH_LUXR_1"/>
    <property type="match status" value="1"/>
</dbReference>
<proteinExistence type="predicted"/>
<evidence type="ECO:0000259" key="6">
    <source>
        <dbReference type="PROSITE" id="PS50043"/>
    </source>
</evidence>
<evidence type="ECO:0000256" key="3">
    <source>
        <dbReference type="ARBA" id="ARBA00023163"/>
    </source>
</evidence>
<accession>A0A4Q9KN50</accession>
<evidence type="ECO:0000256" key="1">
    <source>
        <dbReference type="ARBA" id="ARBA00023015"/>
    </source>
</evidence>
<keyword evidence="3" id="KW-0804">Transcription</keyword>
<dbReference type="SUPFAM" id="SSF52172">
    <property type="entry name" value="CheY-like"/>
    <property type="match status" value="1"/>
</dbReference>
<dbReference type="SUPFAM" id="SSF46894">
    <property type="entry name" value="C-terminal effector domain of the bipartite response regulators"/>
    <property type="match status" value="1"/>
</dbReference>
<dbReference type="InterPro" id="IPR016032">
    <property type="entry name" value="Sig_transdc_resp-reg_C-effctor"/>
</dbReference>
<evidence type="ECO:0000256" key="2">
    <source>
        <dbReference type="ARBA" id="ARBA00023125"/>
    </source>
</evidence>
<sequence length="267" mass="28234">MDFTVCRAPQGGDVATLTTRKLAVLAGSPRAAREPRTRPSRASGAGGSCAALAPCRVMVVSEHRPTRAILANALAAQADFITVSPAESCVAALTQAVLSRPDIVLIEIEDALAIIDDVVAILDRLPACRVVLWTSDATDDGLVTAIRAGVHGYLLRDMPIPEMLDSLRSVRDKGNSLSSTLIGRLFEAVRASAAPRSTAPGLDELSEREKEIMRWVAAGLTNREIGQRLFITEGTVKNHGHSTLRKLGVSDRSTAALIVAGGLAGQR</sequence>
<keyword evidence="1" id="KW-0805">Transcription regulation</keyword>